<gene>
    <name evidence="2" type="ORF">D8M04_12140</name>
</gene>
<dbReference type="RefSeq" id="WP_121523341.1">
    <property type="nucleotide sequence ID" value="NZ_RCHR01000004.1"/>
</dbReference>
<keyword evidence="1" id="KW-0732">Signal</keyword>
<evidence type="ECO:0000313" key="3">
    <source>
        <dbReference type="Proteomes" id="UP000270219"/>
    </source>
</evidence>
<dbReference type="OrthoDB" id="2083243at2"/>
<sequence length="136" mass="15818">MLKKIGILIFILFILCIPVTAFAKPSQIEVFDIEKGEVTKKVEMNPSIQAEVEMFLENINEAYHKFDPIPKEGKLIRVPLQPSVTVENEWVHTLIDEVIIISPKSGEPHLMLFDDENNIHFFNFKYEGESFWKKIK</sequence>
<feature type="signal peptide" evidence="1">
    <location>
        <begin position="1"/>
        <end position="23"/>
    </location>
</feature>
<feature type="chain" id="PRO_5019787213" description="Group-specific protein" evidence="1">
    <location>
        <begin position="24"/>
        <end position="136"/>
    </location>
</feature>
<evidence type="ECO:0008006" key="4">
    <source>
        <dbReference type="Google" id="ProtNLM"/>
    </source>
</evidence>
<dbReference type="Proteomes" id="UP000270219">
    <property type="component" value="Unassembled WGS sequence"/>
</dbReference>
<organism evidence="2 3">
    <name type="scientific">Oceanobacillus piezotolerans</name>
    <dbReference type="NCBI Taxonomy" id="2448030"/>
    <lineage>
        <taxon>Bacteria</taxon>
        <taxon>Bacillati</taxon>
        <taxon>Bacillota</taxon>
        <taxon>Bacilli</taxon>
        <taxon>Bacillales</taxon>
        <taxon>Bacillaceae</taxon>
        <taxon>Oceanobacillus</taxon>
    </lineage>
</organism>
<keyword evidence="3" id="KW-1185">Reference proteome</keyword>
<dbReference type="EMBL" id="RCHR01000004">
    <property type="protein sequence ID" value="RLL43667.1"/>
    <property type="molecule type" value="Genomic_DNA"/>
</dbReference>
<reference evidence="2 3" key="1">
    <citation type="submission" date="2018-10" db="EMBL/GenBank/DDBJ databases">
        <title>Oceanobacillus sp. YLB-02 draft genome.</title>
        <authorList>
            <person name="Yu L."/>
        </authorList>
    </citation>
    <scope>NUCLEOTIDE SEQUENCE [LARGE SCALE GENOMIC DNA]</scope>
    <source>
        <strain evidence="2 3">YLB-02</strain>
    </source>
</reference>
<protein>
    <recommendedName>
        <fullName evidence="4">Group-specific protein</fullName>
    </recommendedName>
</protein>
<name>A0A498D910_9BACI</name>
<evidence type="ECO:0000313" key="2">
    <source>
        <dbReference type="EMBL" id="RLL43667.1"/>
    </source>
</evidence>
<dbReference type="AlphaFoldDB" id="A0A498D910"/>
<proteinExistence type="predicted"/>
<comment type="caution">
    <text evidence="2">The sequence shown here is derived from an EMBL/GenBank/DDBJ whole genome shotgun (WGS) entry which is preliminary data.</text>
</comment>
<accession>A0A498D910</accession>
<evidence type="ECO:0000256" key="1">
    <source>
        <dbReference type="SAM" id="SignalP"/>
    </source>
</evidence>